<dbReference type="AlphaFoldDB" id="A0A0D8J1Y2"/>
<reference evidence="8 12" key="3">
    <citation type="journal article" date="2019" name="Nat. Med.">
        <title>A library of human gut bacterial isolates paired with longitudinal multiomics data enables mechanistic microbiome research.</title>
        <authorList>
            <person name="Poyet M."/>
            <person name="Groussin M."/>
            <person name="Gibbons S.M."/>
            <person name="Avila-Pacheco J."/>
            <person name="Jiang X."/>
            <person name="Kearney S.M."/>
            <person name="Perrotta A.R."/>
            <person name="Berdy B."/>
            <person name="Zhao S."/>
            <person name="Lieberman T.D."/>
            <person name="Swanson P.K."/>
            <person name="Smith M."/>
            <person name="Roesemann S."/>
            <person name="Alexander J.E."/>
            <person name="Rich S.A."/>
            <person name="Livny J."/>
            <person name="Vlamakis H."/>
            <person name="Clish C."/>
            <person name="Bullock K."/>
            <person name="Deik A."/>
            <person name="Scott J."/>
            <person name="Pierce K.A."/>
            <person name="Xavier R.J."/>
            <person name="Alm E.J."/>
        </authorList>
    </citation>
    <scope>NUCLEOTIDE SEQUENCE [LARGE SCALE GENOMIC DNA]</scope>
    <source>
        <strain evidence="8 12">BIOML-A7</strain>
    </source>
</reference>
<comment type="caution">
    <text evidence="5">The sequence shown here is derived from an EMBL/GenBank/DDBJ whole genome shotgun (WGS) entry which is preliminary data.</text>
</comment>
<dbReference type="EMBL" id="LMUA01000004">
    <property type="protein sequence ID" value="KUE77122.1"/>
    <property type="molecule type" value="Genomic_DNA"/>
</dbReference>
<dbReference type="Gene3D" id="1.20.5.620">
    <property type="entry name" value="F1F0 ATP synthase subunit B, membrane domain"/>
    <property type="match status" value="1"/>
</dbReference>
<keyword evidence="2" id="KW-0813">Transport</keyword>
<accession>A0A0D8J1Y2</accession>
<evidence type="ECO:0000313" key="6">
    <source>
        <dbReference type="EMBL" id="KUE77122.1"/>
    </source>
</evidence>
<reference evidence="5" key="1">
    <citation type="submission" date="2015-02" db="EMBL/GenBank/DDBJ databases">
        <title>A novel member of the family Ruminococcaceae isolated from human feces.</title>
        <authorList>
            <person name="Shkoporov A.N."/>
            <person name="Chaplin A.V."/>
            <person name="Motuzova O.V."/>
            <person name="Kafarskaia L.I."/>
            <person name="Khokhlova E.V."/>
            <person name="Efimov B.A."/>
        </authorList>
    </citation>
    <scope>NUCLEOTIDE SEQUENCE [LARGE SCALE GENOMIC DNA]</scope>
    <source>
        <strain evidence="5">585-1</strain>
    </source>
</reference>
<evidence type="ECO:0000313" key="12">
    <source>
        <dbReference type="Proteomes" id="UP000449193"/>
    </source>
</evidence>
<dbReference type="EMBL" id="VUNJ01000024">
    <property type="protein sequence ID" value="MST93342.1"/>
    <property type="molecule type" value="Genomic_DNA"/>
</dbReference>
<evidence type="ECO:0000256" key="2">
    <source>
        <dbReference type="ARBA" id="ARBA00022448"/>
    </source>
</evidence>
<evidence type="ECO:0000313" key="5">
    <source>
        <dbReference type="EMBL" id="KJF39778.1"/>
    </source>
</evidence>
<evidence type="ECO:0000313" key="11">
    <source>
        <dbReference type="Proteomes" id="UP000431913"/>
    </source>
</evidence>
<evidence type="ECO:0000313" key="8">
    <source>
        <dbReference type="EMBL" id="MTS51323.1"/>
    </source>
</evidence>
<keyword evidence="9" id="KW-1185">Reference proteome</keyword>
<dbReference type="SUPFAM" id="SSF160527">
    <property type="entry name" value="V-type ATPase subunit E-like"/>
    <property type="match status" value="1"/>
</dbReference>
<reference evidence="6 10" key="2">
    <citation type="submission" date="2015-10" db="EMBL/GenBank/DDBJ databases">
        <title>A novel member of the family Ruminococcaceae isolated from human faeces.</title>
        <authorList>
            <person name="Shkoporov A.N."/>
            <person name="Chaplin A.V."/>
            <person name="Motuzova O.V."/>
            <person name="Kafarskaia L.I."/>
            <person name="Efimov B.A."/>
        </authorList>
    </citation>
    <scope>NUCLEOTIDE SEQUENCE [LARGE SCALE GENOMIC DNA]</scope>
    <source>
        <strain evidence="6 10">668</strain>
    </source>
</reference>
<dbReference type="GO" id="GO:0046961">
    <property type="term" value="F:proton-transporting ATPase activity, rotational mechanism"/>
    <property type="evidence" value="ECO:0007669"/>
    <property type="project" value="InterPro"/>
</dbReference>
<dbReference type="GO" id="GO:0033178">
    <property type="term" value="C:proton-transporting two-sector ATPase complex, catalytic domain"/>
    <property type="evidence" value="ECO:0007669"/>
    <property type="project" value="InterPro"/>
</dbReference>
<evidence type="ECO:0000313" key="9">
    <source>
        <dbReference type="Proteomes" id="UP000032483"/>
    </source>
</evidence>
<dbReference type="Proteomes" id="UP000032483">
    <property type="component" value="Unassembled WGS sequence"/>
</dbReference>
<dbReference type="Proteomes" id="UP000053433">
    <property type="component" value="Unassembled WGS sequence"/>
</dbReference>
<dbReference type="RefSeq" id="WP_009324544.1">
    <property type="nucleotide sequence ID" value="NZ_CAQJQL010000013.1"/>
</dbReference>
<evidence type="ECO:0000256" key="3">
    <source>
        <dbReference type="ARBA" id="ARBA00023065"/>
    </source>
</evidence>
<dbReference type="EMBL" id="WMZR01000007">
    <property type="protein sequence ID" value="MTS51323.1"/>
    <property type="molecule type" value="Genomic_DNA"/>
</dbReference>
<evidence type="ECO:0000256" key="4">
    <source>
        <dbReference type="SAM" id="MobiDB-lite"/>
    </source>
</evidence>
<dbReference type="Proteomes" id="UP000449193">
    <property type="component" value="Unassembled WGS sequence"/>
</dbReference>
<proteinExistence type="inferred from homology"/>
<dbReference type="Proteomes" id="UP000431913">
    <property type="component" value="Unassembled WGS sequence"/>
</dbReference>
<reference evidence="7 11" key="4">
    <citation type="submission" date="2019-08" db="EMBL/GenBank/DDBJ databases">
        <title>In-depth cultivation of the pig gut microbiome towards novel bacterial diversity and tailored functional studies.</title>
        <authorList>
            <person name="Wylensek D."/>
            <person name="Hitch T.C.A."/>
            <person name="Clavel T."/>
        </authorList>
    </citation>
    <scope>NUCLEOTIDE SEQUENCE [LARGE SCALE GENOMIC DNA]</scope>
    <source>
        <strain evidence="7 11">WCA3-601-WT-6J</strain>
    </source>
</reference>
<evidence type="ECO:0000256" key="1">
    <source>
        <dbReference type="ARBA" id="ARBA00005901"/>
    </source>
</evidence>
<gene>
    <name evidence="6" type="ORF">ASJ35_04280</name>
    <name evidence="7" type="ORF">FYJ76_15620</name>
    <name evidence="8" type="ORF">GMD52_07195</name>
    <name evidence="5" type="ORF">TQ39_10335</name>
</gene>
<evidence type="ECO:0000313" key="7">
    <source>
        <dbReference type="EMBL" id="MST93342.1"/>
    </source>
</evidence>
<dbReference type="EMBL" id="JXXK01000013">
    <property type="protein sequence ID" value="KJF39778.1"/>
    <property type="molecule type" value="Genomic_DNA"/>
</dbReference>
<dbReference type="GeneID" id="42856978"/>
<sequence>MNKKAAEQQRAVRSMETPEQYSEFEDSVIEAAKTQAQRIIDDARRQGDANFDKLMEGHRGDPLIPYREEAKNRLARKMASVKQDNRKKLLVYRSQLVNGLFAEMEEALEEYTGTPAYAQRVADALARRAPEISGKCTVRLRRADEALLAPVVKKALPSADIAVDGSIRLGGVKLETQHILYDETLDFAAAAERAAFLTRCKLRVE</sequence>
<dbReference type="Pfam" id="PF01991">
    <property type="entry name" value="vATP-synt_E"/>
    <property type="match status" value="1"/>
</dbReference>
<name>A0A0D8J1Y2_9FIRM</name>
<feature type="region of interest" description="Disordered" evidence="4">
    <location>
        <begin position="1"/>
        <end position="23"/>
    </location>
</feature>
<evidence type="ECO:0008006" key="13">
    <source>
        <dbReference type="Google" id="ProtNLM"/>
    </source>
</evidence>
<accession>A0A0W7TTG3</accession>
<organism evidence="5 9">
    <name type="scientific">Ruthenibacterium lactatiformans</name>
    <dbReference type="NCBI Taxonomy" id="1550024"/>
    <lineage>
        <taxon>Bacteria</taxon>
        <taxon>Bacillati</taxon>
        <taxon>Bacillota</taxon>
        <taxon>Clostridia</taxon>
        <taxon>Eubacteriales</taxon>
        <taxon>Oscillospiraceae</taxon>
        <taxon>Ruthenibacterium</taxon>
    </lineage>
</organism>
<keyword evidence="3" id="KW-0406">Ion transport</keyword>
<evidence type="ECO:0000313" key="10">
    <source>
        <dbReference type="Proteomes" id="UP000053433"/>
    </source>
</evidence>
<dbReference type="InterPro" id="IPR002842">
    <property type="entry name" value="ATPase_V1_Esu"/>
</dbReference>
<comment type="similarity">
    <text evidence="1">Belongs to the V-ATPase E subunit family.</text>
</comment>
<protein>
    <recommendedName>
        <fullName evidence="13">ATPase</fullName>
    </recommendedName>
</protein>